<dbReference type="InterPro" id="IPR044651">
    <property type="entry name" value="OTSB-like"/>
</dbReference>
<gene>
    <name evidence="8" type="ORF">CUD01_19780</name>
</gene>
<dbReference type="InterPro" id="IPR003337">
    <property type="entry name" value="Trehalose_PPase"/>
</dbReference>
<dbReference type="RefSeq" id="WP_279589776.1">
    <property type="nucleotide sequence ID" value="NZ_BJLP01000031.1"/>
</dbReference>
<dbReference type="Pfam" id="PF02358">
    <property type="entry name" value="Trehalose_PPase"/>
    <property type="match status" value="1"/>
</dbReference>
<reference evidence="8 9" key="1">
    <citation type="submission" date="2019-06" db="EMBL/GenBank/DDBJ databases">
        <title>Whole genome shotgun sequence of Cellulomonas uda NBRC 3747.</title>
        <authorList>
            <person name="Hosoyama A."/>
            <person name="Uohara A."/>
            <person name="Ohji S."/>
            <person name="Ichikawa N."/>
        </authorList>
    </citation>
    <scope>NUCLEOTIDE SEQUENCE [LARGE SCALE GENOMIC DNA]</scope>
    <source>
        <strain evidence="8 9">NBRC 3747</strain>
    </source>
</reference>
<accession>A0A4Y3KDT8</accession>
<dbReference type="Gene3D" id="3.40.50.1000">
    <property type="entry name" value="HAD superfamily/HAD-like"/>
    <property type="match status" value="1"/>
</dbReference>
<keyword evidence="9" id="KW-1185">Reference proteome</keyword>
<dbReference type="GO" id="GO:0046872">
    <property type="term" value="F:metal ion binding"/>
    <property type="evidence" value="ECO:0007669"/>
    <property type="project" value="UniProtKB-KW"/>
</dbReference>
<dbReference type="NCBIfam" id="TIGR01484">
    <property type="entry name" value="HAD-SF-IIB"/>
    <property type="match status" value="1"/>
</dbReference>
<name>A0A4Y3KDT8_CELUD</name>
<evidence type="ECO:0000313" key="8">
    <source>
        <dbReference type="EMBL" id="GEA81534.1"/>
    </source>
</evidence>
<dbReference type="SUPFAM" id="SSF56784">
    <property type="entry name" value="HAD-like"/>
    <property type="match status" value="1"/>
</dbReference>
<dbReference type="Proteomes" id="UP000315842">
    <property type="component" value="Unassembled WGS sequence"/>
</dbReference>
<evidence type="ECO:0000256" key="4">
    <source>
        <dbReference type="ARBA" id="ARBA00022801"/>
    </source>
</evidence>
<comment type="function">
    <text evidence="5 6">Removes the phosphate from trehalose 6-phosphate to produce free trehalose.</text>
</comment>
<proteinExistence type="inferred from homology"/>
<evidence type="ECO:0000256" key="5">
    <source>
        <dbReference type="ARBA" id="ARBA00024179"/>
    </source>
</evidence>
<keyword evidence="4 6" id="KW-0378">Hydrolase</keyword>
<dbReference type="AlphaFoldDB" id="A0A4Y3KDT8"/>
<dbReference type="Gene3D" id="3.30.70.1020">
    <property type="entry name" value="Trehalose-6-phosphate phosphatase related protein, domain 2"/>
    <property type="match status" value="1"/>
</dbReference>
<dbReference type="GO" id="GO:0005992">
    <property type="term" value="P:trehalose biosynthetic process"/>
    <property type="evidence" value="ECO:0007669"/>
    <property type="project" value="UniProtKB-UniPathway"/>
</dbReference>
<evidence type="ECO:0000256" key="6">
    <source>
        <dbReference type="RuleBase" id="RU361117"/>
    </source>
</evidence>
<dbReference type="NCBIfam" id="TIGR00685">
    <property type="entry name" value="T6PP"/>
    <property type="match status" value="1"/>
</dbReference>
<dbReference type="InterPro" id="IPR023214">
    <property type="entry name" value="HAD_sf"/>
</dbReference>
<evidence type="ECO:0000256" key="1">
    <source>
        <dbReference type="ARBA" id="ARBA00000500"/>
    </source>
</evidence>
<keyword evidence="6" id="KW-0479">Metal-binding</keyword>
<dbReference type="EC" id="3.1.3.12" evidence="6"/>
<organism evidence="8 9">
    <name type="scientific">Cellulomonas uda</name>
    <dbReference type="NCBI Taxonomy" id="1714"/>
    <lineage>
        <taxon>Bacteria</taxon>
        <taxon>Bacillati</taxon>
        <taxon>Actinomycetota</taxon>
        <taxon>Actinomycetes</taxon>
        <taxon>Micrococcales</taxon>
        <taxon>Cellulomonadaceae</taxon>
        <taxon>Cellulomonas</taxon>
    </lineage>
</organism>
<dbReference type="GO" id="GO:0004805">
    <property type="term" value="F:trehalose-phosphatase activity"/>
    <property type="evidence" value="ECO:0007669"/>
    <property type="project" value="UniProtKB-EC"/>
</dbReference>
<dbReference type="InterPro" id="IPR036412">
    <property type="entry name" value="HAD-like_sf"/>
</dbReference>
<evidence type="ECO:0000313" key="9">
    <source>
        <dbReference type="Proteomes" id="UP000315842"/>
    </source>
</evidence>
<feature type="region of interest" description="Disordered" evidence="7">
    <location>
        <begin position="1"/>
        <end position="70"/>
    </location>
</feature>
<dbReference type="PANTHER" id="PTHR43768:SF3">
    <property type="entry name" value="TREHALOSE 6-PHOSPHATE PHOSPHATASE"/>
    <property type="match status" value="1"/>
</dbReference>
<comment type="cofactor">
    <cofactor evidence="6">
        <name>Mg(2+)</name>
        <dbReference type="ChEBI" id="CHEBI:18420"/>
    </cofactor>
</comment>
<evidence type="ECO:0000256" key="3">
    <source>
        <dbReference type="ARBA" id="ARBA00008770"/>
    </source>
</evidence>
<evidence type="ECO:0000256" key="7">
    <source>
        <dbReference type="SAM" id="MobiDB-lite"/>
    </source>
</evidence>
<comment type="catalytic activity">
    <reaction evidence="1 6">
        <text>alpha,alpha-trehalose 6-phosphate + H2O = alpha,alpha-trehalose + phosphate</text>
        <dbReference type="Rhea" id="RHEA:23420"/>
        <dbReference type="ChEBI" id="CHEBI:15377"/>
        <dbReference type="ChEBI" id="CHEBI:16551"/>
        <dbReference type="ChEBI" id="CHEBI:43474"/>
        <dbReference type="ChEBI" id="CHEBI:58429"/>
        <dbReference type="EC" id="3.1.3.12"/>
    </reaction>
</comment>
<evidence type="ECO:0000256" key="2">
    <source>
        <dbReference type="ARBA" id="ARBA00005199"/>
    </source>
</evidence>
<sequence length="328" mass="33680">MSDASTGASTGRPDPAVPTPAPPDMEPTTAAPAQPDQGPTTPTPAPHDRPAAPSPAPHDRPAAPSPAPRDRGAVVDALVALADDAKARPLLVALDFDGTLAPLQDDPSLSRVLPEGVEPLRRIAEADDVALALVSGRALHDLHALAEVPVGTYLIGSHGAERARVTRHGLDRDVVRLTDEQADRLAALGAQASAIARGRDGIWVETKPTAVVLHTRLAERADAAAAHEQALALGAELGSGVLSGKDVVEISVLHASKGEALGALRDELGARVVVYAGDDVTDEHAFEALGEHDVTVKVGPGDTAARLRVADPHEMTHALAALADALPG</sequence>
<keyword evidence="6" id="KW-0460">Magnesium</keyword>
<feature type="compositionally biased region" description="Pro residues" evidence="7">
    <location>
        <begin position="15"/>
        <end position="25"/>
    </location>
</feature>
<comment type="similarity">
    <text evidence="3 6">Belongs to the trehalose phosphatase family.</text>
</comment>
<comment type="pathway">
    <text evidence="2 6">Glycan biosynthesis; trehalose biosynthesis.</text>
</comment>
<protein>
    <recommendedName>
        <fullName evidence="6">Trehalose 6-phosphate phosphatase</fullName>
        <ecNumber evidence="6">3.1.3.12</ecNumber>
    </recommendedName>
</protein>
<dbReference type="PANTHER" id="PTHR43768">
    <property type="entry name" value="TREHALOSE 6-PHOSPHATE PHOSPHATASE"/>
    <property type="match status" value="1"/>
</dbReference>
<comment type="caution">
    <text evidence="8">The sequence shown here is derived from an EMBL/GenBank/DDBJ whole genome shotgun (WGS) entry which is preliminary data.</text>
</comment>
<dbReference type="UniPathway" id="UPA00299"/>
<dbReference type="EMBL" id="BJLP01000031">
    <property type="protein sequence ID" value="GEA81534.1"/>
    <property type="molecule type" value="Genomic_DNA"/>
</dbReference>
<dbReference type="InterPro" id="IPR006379">
    <property type="entry name" value="HAD-SF_hydro_IIB"/>
</dbReference>